<evidence type="ECO:0008006" key="2">
    <source>
        <dbReference type="Google" id="ProtNLM"/>
    </source>
</evidence>
<comment type="caution">
    <text evidence="1">The sequence shown here is derived from an EMBL/GenBank/DDBJ whole genome shotgun (WGS) entry which is preliminary data.</text>
</comment>
<dbReference type="AlphaFoldDB" id="A0A645ISP4"/>
<protein>
    <recommendedName>
        <fullName evidence="2">ABC transporter substrate-binding protein</fullName>
    </recommendedName>
</protein>
<dbReference type="Pfam" id="PF04392">
    <property type="entry name" value="ABC_sub_bind"/>
    <property type="match status" value="1"/>
</dbReference>
<gene>
    <name evidence="1" type="ORF">SDC9_202085</name>
</gene>
<organism evidence="1">
    <name type="scientific">bioreactor metagenome</name>
    <dbReference type="NCBI Taxonomy" id="1076179"/>
    <lineage>
        <taxon>unclassified sequences</taxon>
        <taxon>metagenomes</taxon>
        <taxon>ecological metagenomes</taxon>
    </lineage>
</organism>
<name>A0A645ISP4_9ZZZZ</name>
<dbReference type="InterPro" id="IPR007487">
    <property type="entry name" value="ABC_transpt-TYRBP-like"/>
</dbReference>
<sequence>MVSKILRGYSPQDIPVEIPDRVVFSINLKKAQELGLSLSPGVLSFADKVIQP</sequence>
<evidence type="ECO:0000313" key="1">
    <source>
        <dbReference type="EMBL" id="MPN54415.1"/>
    </source>
</evidence>
<dbReference type="EMBL" id="VSSQ01122617">
    <property type="protein sequence ID" value="MPN54415.1"/>
    <property type="molecule type" value="Genomic_DNA"/>
</dbReference>
<proteinExistence type="predicted"/>
<reference evidence="1" key="1">
    <citation type="submission" date="2019-08" db="EMBL/GenBank/DDBJ databases">
        <authorList>
            <person name="Kucharzyk K."/>
            <person name="Murdoch R.W."/>
            <person name="Higgins S."/>
            <person name="Loffler F."/>
        </authorList>
    </citation>
    <scope>NUCLEOTIDE SEQUENCE</scope>
</reference>
<accession>A0A645ISP4</accession>